<dbReference type="Proteomes" id="UP001614391">
    <property type="component" value="Unassembled WGS sequence"/>
</dbReference>
<evidence type="ECO:0000259" key="2">
    <source>
        <dbReference type="Pfam" id="PF21338"/>
    </source>
</evidence>
<dbReference type="SUPFAM" id="SSF56349">
    <property type="entry name" value="DNA breaking-rejoining enzymes"/>
    <property type="match status" value="1"/>
</dbReference>
<accession>A0ABW8CQI5</accession>
<evidence type="ECO:0000313" key="3">
    <source>
        <dbReference type="EMBL" id="MFI9119813.1"/>
    </source>
</evidence>
<proteinExistence type="predicted"/>
<evidence type="ECO:0000313" key="4">
    <source>
        <dbReference type="Proteomes" id="UP001614391"/>
    </source>
</evidence>
<dbReference type="Gene3D" id="1.10.132.120">
    <property type="match status" value="1"/>
</dbReference>
<dbReference type="InterPro" id="IPR011010">
    <property type="entry name" value="DNA_brk_join_enz"/>
</dbReference>
<dbReference type="InterPro" id="IPR035447">
    <property type="entry name" value="DNA_topo_I_N_sf"/>
</dbReference>
<dbReference type="InterPro" id="IPR014711">
    <property type="entry name" value="TopoI_cat_a-hlx-sub_euk"/>
</dbReference>
<dbReference type="InterPro" id="IPR013500">
    <property type="entry name" value="TopoI_cat_euk"/>
</dbReference>
<comment type="caution">
    <text evidence="3">The sequence shown here is derived from an EMBL/GenBank/DDBJ whole genome shotgun (WGS) entry which is preliminary data.</text>
</comment>
<dbReference type="Pfam" id="PF01028">
    <property type="entry name" value="Topoisom_I"/>
    <property type="match status" value="1"/>
</dbReference>
<protein>
    <submittedName>
        <fullName evidence="3">DNA topoisomerase IB</fullName>
    </submittedName>
</protein>
<dbReference type="RefSeq" id="WP_399613157.1">
    <property type="nucleotide sequence ID" value="NZ_JBITYT010000004.1"/>
</dbReference>
<evidence type="ECO:0000259" key="1">
    <source>
        <dbReference type="Pfam" id="PF01028"/>
    </source>
</evidence>
<keyword evidence="4" id="KW-1185">Reference proteome</keyword>
<dbReference type="Gene3D" id="3.90.15.10">
    <property type="entry name" value="Topoisomerase I, Chain A, domain 3"/>
    <property type="match status" value="1"/>
</dbReference>
<feature type="domain" description="DNA topoisomerase I catalytic core eukaryotic-type" evidence="1">
    <location>
        <begin position="81"/>
        <end position="287"/>
    </location>
</feature>
<organism evidence="3 4">
    <name type="scientific">Streptomyces bikiniensis</name>
    <dbReference type="NCBI Taxonomy" id="1896"/>
    <lineage>
        <taxon>Bacteria</taxon>
        <taxon>Bacillati</taxon>
        <taxon>Actinomycetota</taxon>
        <taxon>Actinomycetes</taxon>
        <taxon>Kitasatosporales</taxon>
        <taxon>Streptomycetaceae</taxon>
        <taxon>Streptomyces</taxon>
    </lineage>
</organism>
<dbReference type="EMBL" id="JBITYT010000004">
    <property type="protein sequence ID" value="MFI9119813.1"/>
    <property type="molecule type" value="Genomic_DNA"/>
</dbReference>
<dbReference type="InterPro" id="IPR049331">
    <property type="entry name" value="Top1B_N_bact"/>
</dbReference>
<dbReference type="Pfam" id="PF21338">
    <property type="entry name" value="Top1B_N_bact"/>
    <property type="match status" value="1"/>
</dbReference>
<dbReference type="SUPFAM" id="SSF55869">
    <property type="entry name" value="DNA topoisomerase I domain"/>
    <property type="match status" value="1"/>
</dbReference>
<name>A0ABW8CQI5_STRBI</name>
<dbReference type="Gene3D" id="3.30.66.10">
    <property type="entry name" value="DNA topoisomerase I domain"/>
    <property type="match status" value="1"/>
</dbReference>
<feature type="domain" description="DNA topoisomerase IB N-terminal" evidence="2">
    <location>
        <begin position="21"/>
        <end position="69"/>
    </location>
</feature>
<sequence>MRLRTSRPDRPGCARVRHGRGFRYLDQEGRPVRDAAEVARLRSLVIPPAWTDVWICPWPNGHIQAMGTDAAGRRQYLYHERFRARQEESKHEHVLDVATKLPRLRQGVTADLGGRGLSRDRVLACTARLLDLGFFRVGGVAYRRDHQSYGLTTLLREHVACGRGEVRFSYPGKSGQSQLRALSDPAAYGVVRALLRRRGAGGQLFAYWQGRSWHEVRAGDVNDYLRDRAGTDITAKDFRTWHATVLAAVALAVSAEVAEAGPTRRARAVSRAVREVSGYLGNTPAVCRASYINPRLFELFEDGITIGPALGRLGSGVDRGCPATHGEVEAAVLRLLRRGGRSGGAGGAGQSLSGAV</sequence>
<dbReference type="PROSITE" id="PS52038">
    <property type="entry name" value="TOPO_IB_2"/>
    <property type="match status" value="1"/>
</dbReference>
<gene>
    <name evidence="3" type="ORF">ACIGW0_10530</name>
</gene>
<reference evidence="3 4" key="1">
    <citation type="submission" date="2024-10" db="EMBL/GenBank/DDBJ databases">
        <title>The Natural Products Discovery Center: Release of the First 8490 Sequenced Strains for Exploring Actinobacteria Biosynthetic Diversity.</title>
        <authorList>
            <person name="Kalkreuter E."/>
            <person name="Kautsar S.A."/>
            <person name="Yang D."/>
            <person name="Bader C.D."/>
            <person name="Teijaro C.N."/>
            <person name="Fluegel L."/>
            <person name="Davis C.M."/>
            <person name="Simpson J.R."/>
            <person name="Lauterbach L."/>
            <person name="Steele A.D."/>
            <person name="Gui C."/>
            <person name="Meng S."/>
            <person name="Li G."/>
            <person name="Viehrig K."/>
            <person name="Ye F."/>
            <person name="Su P."/>
            <person name="Kiefer A.F."/>
            <person name="Nichols A."/>
            <person name="Cepeda A.J."/>
            <person name="Yan W."/>
            <person name="Fan B."/>
            <person name="Jiang Y."/>
            <person name="Adhikari A."/>
            <person name="Zheng C.-J."/>
            <person name="Schuster L."/>
            <person name="Cowan T.M."/>
            <person name="Smanski M.J."/>
            <person name="Chevrette M.G."/>
            <person name="De Carvalho L.P.S."/>
            <person name="Shen B."/>
        </authorList>
    </citation>
    <scope>NUCLEOTIDE SEQUENCE [LARGE SCALE GENOMIC DNA]</scope>
    <source>
        <strain evidence="3 4">NPDC053346</strain>
    </source>
</reference>